<protein>
    <recommendedName>
        <fullName evidence="4">AAA+ ATPase domain-containing protein</fullName>
    </recommendedName>
</protein>
<feature type="region of interest" description="Disordered" evidence="3">
    <location>
        <begin position="1"/>
        <end position="20"/>
    </location>
</feature>
<dbReference type="SUPFAM" id="SSF52540">
    <property type="entry name" value="P-loop containing nucleoside triphosphate hydrolases"/>
    <property type="match status" value="2"/>
</dbReference>
<dbReference type="eggNOG" id="KOG0730">
    <property type="taxonomic scope" value="Eukaryota"/>
</dbReference>
<dbReference type="PANTHER" id="PTHR23077:SF27">
    <property type="entry name" value="ATPASE FAMILY GENE 2 PROTEIN HOMOLOG A"/>
    <property type="match status" value="1"/>
</dbReference>
<dbReference type="GO" id="GO:0005524">
    <property type="term" value="F:ATP binding"/>
    <property type="evidence" value="ECO:0007669"/>
    <property type="project" value="UniProtKB-KW"/>
</dbReference>
<dbReference type="Proteomes" id="UP000016935">
    <property type="component" value="Unassembled WGS sequence"/>
</dbReference>
<dbReference type="Pfam" id="PF17862">
    <property type="entry name" value="AAA_lid_3"/>
    <property type="match status" value="2"/>
</dbReference>
<evidence type="ECO:0000313" key="5">
    <source>
        <dbReference type="EMBL" id="EOA82994.1"/>
    </source>
</evidence>
<feature type="domain" description="AAA+ ATPase" evidence="4">
    <location>
        <begin position="509"/>
        <end position="644"/>
    </location>
</feature>
<gene>
    <name evidence="5" type="ORF">SETTUDRAFT_173589</name>
</gene>
<organism evidence="5 6">
    <name type="scientific">Exserohilum turcicum (strain 28A)</name>
    <name type="common">Northern leaf blight fungus</name>
    <name type="synonym">Setosphaeria turcica</name>
    <dbReference type="NCBI Taxonomy" id="671987"/>
    <lineage>
        <taxon>Eukaryota</taxon>
        <taxon>Fungi</taxon>
        <taxon>Dikarya</taxon>
        <taxon>Ascomycota</taxon>
        <taxon>Pezizomycotina</taxon>
        <taxon>Dothideomycetes</taxon>
        <taxon>Pleosporomycetidae</taxon>
        <taxon>Pleosporales</taxon>
        <taxon>Pleosporineae</taxon>
        <taxon>Pleosporaceae</taxon>
        <taxon>Exserohilum</taxon>
    </lineage>
</organism>
<dbReference type="InterPro" id="IPR050168">
    <property type="entry name" value="AAA_ATPase_domain"/>
</dbReference>
<evidence type="ECO:0000313" key="6">
    <source>
        <dbReference type="Proteomes" id="UP000016935"/>
    </source>
</evidence>
<accession>R0JZW7</accession>
<proteinExistence type="predicted"/>
<dbReference type="InterPro" id="IPR041569">
    <property type="entry name" value="AAA_lid_3"/>
</dbReference>
<dbReference type="InterPro" id="IPR003593">
    <property type="entry name" value="AAA+_ATPase"/>
</dbReference>
<dbReference type="InterPro" id="IPR003960">
    <property type="entry name" value="ATPase_AAA_CS"/>
</dbReference>
<dbReference type="RefSeq" id="XP_008029966.1">
    <property type="nucleotide sequence ID" value="XM_008031775.1"/>
</dbReference>
<feature type="domain" description="AAA+ ATPase" evidence="4">
    <location>
        <begin position="247"/>
        <end position="370"/>
    </location>
</feature>
<name>R0JZW7_EXST2</name>
<reference evidence="5 6" key="1">
    <citation type="journal article" date="2012" name="PLoS Pathog.">
        <title>Diverse lifestyles and strategies of plant pathogenesis encoded in the genomes of eighteen Dothideomycetes fungi.</title>
        <authorList>
            <person name="Ohm R.A."/>
            <person name="Feau N."/>
            <person name="Henrissat B."/>
            <person name="Schoch C.L."/>
            <person name="Horwitz B.A."/>
            <person name="Barry K.W."/>
            <person name="Condon B.J."/>
            <person name="Copeland A.C."/>
            <person name="Dhillon B."/>
            <person name="Glaser F."/>
            <person name="Hesse C.N."/>
            <person name="Kosti I."/>
            <person name="LaButti K."/>
            <person name="Lindquist E.A."/>
            <person name="Lucas S."/>
            <person name="Salamov A.A."/>
            <person name="Bradshaw R.E."/>
            <person name="Ciuffetti L."/>
            <person name="Hamelin R.C."/>
            <person name="Kema G.H.J."/>
            <person name="Lawrence C."/>
            <person name="Scott J.A."/>
            <person name="Spatafora J.W."/>
            <person name="Turgeon B.G."/>
            <person name="de Wit P.J.G.M."/>
            <person name="Zhong S."/>
            <person name="Goodwin S.B."/>
            <person name="Grigoriev I.V."/>
        </authorList>
    </citation>
    <scope>NUCLEOTIDE SEQUENCE [LARGE SCALE GENOMIC DNA]</scope>
    <source>
        <strain evidence="6">28A</strain>
    </source>
</reference>
<keyword evidence="6" id="KW-1185">Reference proteome</keyword>
<sequence>MSPAPAYTLRPLERNPPSIPTNTLEGGAFRVHLSQKELKGLGLANGDCVRLSTAAGFKGYGVAWMASQTNPGNKPLAKVTDLLREHYDLSLNDPVFIEKTDSWKPLKSVEISLAESPTPAAKFASSEQLAYWLRHALAADADIILPGCSFPIQQKGFKQRGSKVRVTVQSIDPPPSEKHAVYFDEIATQINIVGGFTPEQSVPKPSGVLRLKPDGIGGLSDHISTINEDLAFLTNSLPHLHNRHLLGPTAFLLHGPEGTGKSLLLERLAECSWAQVYRINPDTNPKGQAKVVSEIFEDARENQPSLILMDNLDRLLDKADSLVNRLRIELATLGGSQVVVAAAARSVYDVDSSLRTATAFQTELELLPPNAKQREDIIRQILGPACNVPSVDFTALAERSHGFVGRDIASLCYLARKRHTRRLDKLIDKKEKVGLSKVDEQTDFVEQEDFEAVIEQVRPTVLKDSILEVPKVRWTDIAGLDHVRAVLEAITIRPFKYPDLDVKFGGPQSRKGVLLYGPPGCAKTLIAQAVATESKQNFLAVKGSELIKMYVGESERAIRDVFRRARAAKPCIIFFDEIDSIGKSREKTQDSGLNVVTTLLNEMDGIEALKDVFIIGATNRPDILDSALIRTGRFDAHIHIGLPTEEARKQILQIHTRSRPLAPDVDLDTVAKKTQGSSGADISGLCAVAIEMAISDYTANPDSAPLVHMRHFEQALQQHVPHTIAAEAERYRNWRPGKSLSED</sequence>
<dbReference type="InterPro" id="IPR027417">
    <property type="entry name" value="P-loop_NTPase"/>
</dbReference>
<dbReference type="FunFam" id="1.10.8.60:FF:000178">
    <property type="entry name" value="CDC48/VCP homolog, AAA superfamily"/>
    <property type="match status" value="1"/>
</dbReference>
<evidence type="ECO:0000256" key="2">
    <source>
        <dbReference type="ARBA" id="ARBA00022840"/>
    </source>
</evidence>
<dbReference type="Gene3D" id="3.40.50.300">
    <property type="entry name" value="P-loop containing nucleotide triphosphate hydrolases"/>
    <property type="match status" value="2"/>
</dbReference>
<reference evidence="5 6" key="2">
    <citation type="journal article" date="2013" name="PLoS Genet.">
        <title>Comparative genome structure, secondary metabolite, and effector coding capacity across Cochliobolus pathogens.</title>
        <authorList>
            <person name="Condon B.J."/>
            <person name="Leng Y."/>
            <person name="Wu D."/>
            <person name="Bushley K.E."/>
            <person name="Ohm R.A."/>
            <person name="Otillar R."/>
            <person name="Martin J."/>
            <person name="Schackwitz W."/>
            <person name="Grimwood J."/>
            <person name="MohdZainudin N."/>
            <person name="Xue C."/>
            <person name="Wang R."/>
            <person name="Manning V.A."/>
            <person name="Dhillon B."/>
            <person name="Tu Z.J."/>
            <person name="Steffenson B.J."/>
            <person name="Salamov A."/>
            <person name="Sun H."/>
            <person name="Lowry S."/>
            <person name="LaButti K."/>
            <person name="Han J."/>
            <person name="Copeland A."/>
            <person name="Lindquist E."/>
            <person name="Barry K."/>
            <person name="Schmutz J."/>
            <person name="Baker S.E."/>
            <person name="Ciuffetti L.M."/>
            <person name="Grigoriev I.V."/>
            <person name="Zhong S."/>
            <person name="Turgeon B.G."/>
        </authorList>
    </citation>
    <scope>NUCLEOTIDE SEQUENCE [LARGE SCALE GENOMIC DNA]</scope>
    <source>
        <strain evidence="6">28A</strain>
    </source>
</reference>
<dbReference type="PROSITE" id="PS00674">
    <property type="entry name" value="AAA"/>
    <property type="match status" value="1"/>
</dbReference>
<dbReference type="SMART" id="SM00382">
    <property type="entry name" value="AAA"/>
    <property type="match status" value="2"/>
</dbReference>
<dbReference type="STRING" id="671987.R0JZW7"/>
<dbReference type="Pfam" id="PF00004">
    <property type="entry name" value="AAA"/>
    <property type="match status" value="2"/>
</dbReference>
<dbReference type="GO" id="GO:0005737">
    <property type="term" value="C:cytoplasm"/>
    <property type="evidence" value="ECO:0007669"/>
    <property type="project" value="TreeGrafter"/>
</dbReference>
<dbReference type="AlphaFoldDB" id="R0JZW7"/>
<keyword evidence="2" id="KW-0067">ATP-binding</keyword>
<dbReference type="InterPro" id="IPR003959">
    <property type="entry name" value="ATPase_AAA_core"/>
</dbReference>
<dbReference type="FunFam" id="3.40.50.300:FF:002219">
    <property type="entry name" value="Transitional endoplasmic reticulum ATPase"/>
    <property type="match status" value="1"/>
</dbReference>
<dbReference type="OrthoDB" id="27435at2759"/>
<dbReference type="Gene3D" id="1.10.8.60">
    <property type="match status" value="2"/>
</dbReference>
<evidence type="ECO:0000259" key="4">
    <source>
        <dbReference type="SMART" id="SM00382"/>
    </source>
</evidence>
<dbReference type="GeneID" id="19401255"/>
<dbReference type="EMBL" id="KB908844">
    <property type="protein sequence ID" value="EOA82994.1"/>
    <property type="molecule type" value="Genomic_DNA"/>
</dbReference>
<evidence type="ECO:0000256" key="3">
    <source>
        <dbReference type="SAM" id="MobiDB-lite"/>
    </source>
</evidence>
<dbReference type="HOGENOM" id="CLU_000688_12_3_1"/>
<dbReference type="PANTHER" id="PTHR23077">
    <property type="entry name" value="AAA-FAMILY ATPASE"/>
    <property type="match status" value="1"/>
</dbReference>
<keyword evidence="1" id="KW-0547">Nucleotide-binding</keyword>
<dbReference type="GO" id="GO:0016887">
    <property type="term" value="F:ATP hydrolysis activity"/>
    <property type="evidence" value="ECO:0007669"/>
    <property type="project" value="InterPro"/>
</dbReference>
<evidence type="ECO:0000256" key="1">
    <source>
        <dbReference type="ARBA" id="ARBA00022741"/>
    </source>
</evidence>